<sequence length="63" mass="6844">TVVLLQSGFMGSLHSLLGQTILAGGERLNAFREVKPVELPNCNLVKGVGMYVRREGVSFELLV</sequence>
<reference evidence="1" key="2">
    <citation type="submission" date="2025-09" db="UniProtKB">
        <authorList>
            <consortium name="Ensembl"/>
        </authorList>
    </citation>
    <scope>IDENTIFICATION</scope>
</reference>
<evidence type="ECO:0000313" key="1">
    <source>
        <dbReference type="Ensembl" id="ENSSDAP00000019347.1"/>
    </source>
</evidence>
<accession>A0A8C9Q2F6</accession>
<name>A0A8C9Q2F6_SPEDA</name>
<dbReference type="Proteomes" id="UP000694422">
    <property type="component" value="Unplaced"/>
</dbReference>
<keyword evidence="2" id="KW-1185">Reference proteome</keyword>
<reference evidence="1" key="1">
    <citation type="submission" date="2025-08" db="UniProtKB">
        <authorList>
            <consortium name="Ensembl"/>
        </authorList>
    </citation>
    <scope>IDENTIFICATION</scope>
</reference>
<evidence type="ECO:0000313" key="2">
    <source>
        <dbReference type="Proteomes" id="UP000694422"/>
    </source>
</evidence>
<protein>
    <submittedName>
        <fullName evidence="1">Uncharacterized protein</fullName>
    </submittedName>
</protein>
<dbReference type="Ensembl" id="ENSSDAT00000022125.1">
    <property type="protein sequence ID" value="ENSSDAP00000019347.1"/>
    <property type="gene ID" value="ENSSDAG00000017634.1"/>
</dbReference>
<proteinExistence type="predicted"/>
<organism evidence="1 2">
    <name type="scientific">Spermophilus dauricus</name>
    <name type="common">Daurian ground squirrel</name>
    <dbReference type="NCBI Taxonomy" id="99837"/>
    <lineage>
        <taxon>Eukaryota</taxon>
        <taxon>Metazoa</taxon>
        <taxon>Chordata</taxon>
        <taxon>Craniata</taxon>
        <taxon>Vertebrata</taxon>
        <taxon>Euteleostomi</taxon>
        <taxon>Mammalia</taxon>
        <taxon>Eutheria</taxon>
        <taxon>Euarchontoglires</taxon>
        <taxon>Glires</taxon>
        <taxon>Rodentia</taxon>
        <taxon>Sciuromorpha</taxon>
        <taxon>Sciuridae</taxon>
        <taxon>Xerinae</taxon>
        <taxon>Marmotini</taxon>
        <taxon>Spermophilus</taxon>
    </lineage>
</organism>
<dbReference type="AlphaFoldDB" id="A0A8C9Q2F6"/>